<dbReference type="RefSeq" id="WP_120540296.1">
    <property type="nucleotide sequence ID" value="NZ_RAVZ01000045.1"/>
</dbReference>
<name>A0A3A8J6J7_9BACT</name>
<dbReference type="PANTHER" id="PTHR43162:SF1">
    <property type="entry name" value="PRESTALK A DIFFERENTIATION PROTEIN A"/>
    <property type="match status" value="1"/>
</dbReference>
<protein>
    <submittedName>
        <fullName evidence="2">NmrA family transcriptional regulator</fullName>
    </submittedName>
</protein>
<dbReference type="Pfam" id="PF05368">
    <property type="entry name" value="NmrA"/>
    <property type="match status" value="1"/>
</dbReference>
<evidence type="ECO:0000313" key="2">
    <source>
        <dbReference type="EMBL" id="RKG91332.1"/>
    </source>
</evidence>
<dbReference type="InterPro" id="IPR036291">
    <property type="entry name" value="NAD(P)-bd_dom_sf"/>
</dbReference>
<dbReference type="AlphaFoldDB" id="A0A3A8J6J7"/>
<reference evidence="3" key="1">
    <citation type="submission" date="2018-09" db="EMBL/GenBank/DDBJ databases">
        <authorList>
            <person name="Livingstone P.G."/>
            <person name="Whitworth D.E."/>
        </authorList>
    </citation>
    <scope>NUCLEOTIDE SEQUENCE [LARGE SCALE GENOMIC DNA]</scope>
    <source>
        <strain evidence="3">CA054A</strain>
    </source>
</reference>
<evidence type="ECO:0000313" key="3">
    <source>
        <dbReference type="Proteomes" id="UP000268094"/>
    </source>
</evidence>
<comment type="caution">
    <text evidence="2">The sequence shown here is derived from an EMBL/GenBank/DDBJ whole genome shotgun (WGS) entry which is preliminary data.</text>
</comment>
<feature type="domain" description="NmrA-like" evidence="1">
    <location>
        <begin position="3"/>
        <end position="260"/>
    </location>
</feature>
<dbReference type="SUPFAM" id="SSF51735">
    <property type="entry name" value="NAD(P)-binding Rossmann-fold domains"/>
    <property type="match status" value="1"/>
</dbReference>
<evidence type="ECO:0000259" key="1">
    <source>
        <dbReference type="Pfam" id="PF05368"/>
    </source>
</evidence>
<organism evidence="2 3">
    <name type="scientific">Corallococcus terminator</name>
    <dbReference type="NCBI Taxonomy" id="2316733"/>
    <lineage>
        <taxon>Bacteria</taxon>
        <taxon>Pseudomonadati</taxon>
        <taxon>Myxococcota</taxon>
        <taxon>Myxococcia</taxon>
        <taxon>Myxococcales</taxon>
        <taxon>Cystobacterineae</taxon>
        <taxon>Myxococcaceae</taxon>
        <taxon>Corallococcus</taxon>
    </lineage>
</organism>
<dbReference type="EMBL" id="RAVZ01000045">
    <property type="protein sequence ID" value="RKG91332.1"/>
    <property type="molecule type" value="Genomic_DNA"/>
</dbReference>
<proteinExistence type="predicted"/>
<dbReference type="Proteomes" id="UP000268094">
    <property type="component" value="Unassembled WGS sequence"/>
</dbReference>
<accession>A0A3A8J6J7</accession>
<dbReference type="InterPro" id="IPR051604">
    <property type="entry name" value="Ergot_Alk_Oxidoreductase"/>
</dbReference>
<dbReference type="OrthoDB" id="319724at2"/>
<dbReference type="Gene3D" id="3.90.25.10">
    <property type="entry name" value="UDP-galactose 4-epimerase, domain 1"/>
    <property type="match status" value="1"/>
</dbReference>
<dbReference type="CDD" id="cd05231">
    <property type="entry name" value="NmrA_TMR_like_1_SDR_a"/>
    <property type="match status" value="1"/>
</dbReference>
<dbReference type="InterPro" id="IPR008030">
    <property type="entry name" value="NmrA-like"/>
</dbReference>
<dbReference type="Gene3D" id="3.40.50.720">
    <property type="entry name" value="NAD(P)-binding Rossmann-like Domain"/>
    <property type="match status" value="1"/>
</dbReference>
<dbReference type="PANTHER" id="PTHR43162">
    <property type="match status" value="1"/>
</dbReference>
<keyword evidence="3" id="KW-1185">Reference proteome</keyword>
<gene>
    <name evidence="2" type="ORF">D7V88_09485</name>
</gene>
<sequence length="297" mass="31298">MSIVVNTPNGNIGRPLVEKLLAAGRKVTIISRNPEKVADLAKLGAKVVQGSLDEKATLDAAFQGAEALFWLSPPLARPDFITWAQNAGTQAAALVKAHGVKRVVVLSSVGAQNGPGTGPVSVLKPVEEAFKAAAPHVTSLRAGFFMENLLRDVASIAHAGAIYTSTPPDKAFPMVSVADIASKAAEVLLDASWTGHRNLGVHGPKDITYPEAAAVLTQALGRPVKYVQVGLEDMRAGMKNAGLPEWMADSFTEMYAAIKDGRMDAAEPRSKDTTTPTTLAQFATTVLKPVVEQARPS</sequence>